<sequence length="685" mass="79537">MSKFLSLRRPTTISKLAPFVPQHPDALPREIVPQWADLLPSAKLPDRCCPVHAKDLSRGALGQPVWELPPEHGFDLQDPELRVVRRSYLELHDKHLREFWTEALKKNLKRRGLINNEERVMCTLRQLNQYRSFLFQNYRLQLKRLLQKLGSDKAMDDHTAKVQTHMETIPGFEEKLFIRRNRAAGIYSKKMDGWKQTVEKYKQQITNIVRNNELKKQQNLAEGHQRDLKNMHRYYELLDLRKRKLLILKRRLRERDTSLQRRLLSNQRRRQEIKARMQIEHFRMHYVAYLKERHESRQCLESFLTQMQHKVQDRKEMYERKHKKLAEELVRRKARNLTSKYRRRSKAALVQALQRECKKSVLAKAGGGPGRAAAMAQQERIERAIDAAYAIHTAISPTTSSTQIIDTASQFVLDLRDIPVDPLPQDQLITAYVVCKLREAMNEIVERSVQEARELIEQVAVKKIESLHHEEQTVRSSLSSQGSIPKLPSFLARPGDRNQSRVSMGPVAIVEQYETESFSLKKCRNRPPTPVTSVTSLVERTLRQSHEERASISALEVTTEAALDVLQRIQSDSYPLIHVMHSQRRYLEGNLLKYRMIVQPYVGQRVLAALDLERLAIVRDFADEEDDEGDNGETDAARDTILQRTASALLRFPESNRQYAIALCDTVHLLSVQAIGKIQQILNAP</sequence>
<keyword evidence="2" id="KW-1185">Reference proteome</keyword>
<protein>
    <submittedName>
        <fullName evidence="1">Uncharacterized protein</fullName>
    </submittedName>
</protein>
<proteinExistence type="predicted"/>
<dbReference type="KEGG" id="aara:120904742"/>
<dbReference type="GeneID" id="120904742"/>
<accession>A0A182HW62</accession>
<dbReference type="RefSeq" id="XP_040170950.1">
    <property type="nucleotide sequence ID" value="XM_040315016.1"/>
</dbReference>
<evidence type="ECO:0000313" key="1">
    <source>
        <dbReference type="EnsemblMetazoa" id="AARA005535-PA"/>
    </source>
</evidence>
<name>A0A182HW62_ANOAR</name>
<dbReference type="EMBL" id="APCN01001469">
    <property type="status" value="NOT_ANNOTATED_CDS"/>
    <property type="molecule type" value="Genomic_DNA"/>
</dbReference>
<dbReference type="EnsemblMetazoa" id="AARA005535-RA">
    <property type="protein sequence ID" value="AARA005535-PA"/>
    <property type="gene ID" value="AARA005535"/>
</dbReference>
<dbReference type="VEuPathDB" id="VectorBase:AARA005535"/>
<evidence type="ECO:0000313" key="2">
    <source>
        <dbReference type="Proteomes" id="UP000075840"/>
    </source>
</evidence>
<dbReference type="AlphaFoldDB" id="A0A182HW62"/>
<dbReference type="Proteomes" id="UP000075840">
    <property type="component" value="Unassembled WGS sequence"/>
</dbReference>
<dbReference type="VEuPathDB" id="VectorBase:AARA21_008979"/>
<reference evidence="1" key="1">
    <citation type="submission" date="2022-08" db="UniProtKB">
        <authorList>
            <consortium name="EnsemblMetazoa"/>
        </authorList>
    </citation>
    <scope>IDENTIFICATION</scope>
    <source>
        <strain evidence="1">Dongola</strain>
    </source>
</reference>
<organism evidence="1 2">
    <name type="scientific">Anopheles arabiensis</name>
    <name type="common">Mosquito</name>
    <dbReference type="NCBI Taxonomy" id="7173"/>
    <lineage>
        <taxon>Eukaryota</taxon>
        <taxon>Metazoa</taxon>
        <taxon>Ecdysozoa</taxon>
        <taxon>Arthropoda</taxon>
        <taxon>Hexapoda</taxon>
        <taxon>Insecta</taxon>
        <taxon>Pterygota</taxon>
        <taxon>Neoptera</taxon>
        <taxon>Endopterygota</taxon>
        <taxon>Diptera</taxon>
        <taxon>Nematocera</taxon>
        <taxon>Culicoidea</taxon>
        <taxon>Culicidae</taxon>
        <taxon>Anophelinae</taxon>
        <taxon>Anopheles</taxon>
    </lineage>
</organism>